<evidence type="ECO:0000313" key="2">
    <source>
        <dbReference type="Proteomes" id="UP000189970"/>
    </source>
</evidence>
<evidence type="ECO:0000313" key="1">
    <source>
        <dbReference type="EMBL" id="OPF86806.1"/>
    </source>
</evidence>
<name>A0A1V4DES5_9ENTE</name>
<dbReference type="AlphaFoldDB" id="A0A1V4DES5"/>
<evidence type="ECO:0008006" key="3">
    <source>
        <dbReference type="Google" id="ProtNLM"/>
    </source>
</evidence>
<dbReference type="Proteomes" id="UP000189970">
    <property type="component" value="Unassembled WGS sequence"/>
</dbReference>
<protein>
    <recommendedName>
        <fullName evidence="3">Helicase/UvrB N-terminal domain-containing protein</fullName>
    </recommendedName>
</protein>
<accession>A0A1V4DES5</accession>
<organism evidence="1 2">
    <name type="scientific">Vagococcus martis</name>
    <dbReference type="NCBI Taxonomy" id="1768210"/>
    <lineage>
        <taxon>Bacteria</taxon>
        <taxon>Bacillati</taxon>
        <taxon>Bacillota</taxon>
        <taxon>Bacilli</taxon>
        <taxon>Lactobacillales</taxon>
        <taxon>Enterococcaceae</taxon>
        <taxon>Vagococcus</taxon>
    </lineage>
</organism>
<dbReference type="EMBL" id="MVAB01000001">
    <property type="protein sequence ID" value="OPF86806.1"/>
    <property type="molecule type" value="Genomic_DNA"/>
</dbReference>
<keyword evidence="2" id="KW-1185">Reference proteome</keyword>
<sequence>MMNDLEEVKIICERYLKKLKIKLHEKSFNKCLEFYYTLFFKNNERQKIVLDAKPGHGKTTALYCFVNYIINYTDEPLLLVFKEKQQQKDLKRVLRKLNEENFCNQMYFDWNSSNQYNETEELYESQVLSITHSRLEKLLIFKQYGINLTDEKYESKTLEYKGNERKIIIDEEPSMFIYNDFTVNDLPWLDEEIEKTKFGYKEEKKKYVYDKVTKGNLVNSKEKLSKAKMYFRCIIPFLIASEHLDNTSTKTKCIQRHNNERGKTLFELFFSEVKEKIEAKRIKDMEFIKKFVLLRELYYKDGVGFFTPEQKNNPRGIVVSQKINYDLISNSILIMDGTSSYFEMKYLNFGFELVSIENVTNYKRVSISIRNINTTSAKRSEKKTKKKKTTQEEIVFDVKELKSKHDNIFFLCSKGEIDKYKEVDEALIIPEIHYPTNYKDDLLLLHIFNTRGKNLLNKQTSLYLSSLPIKPPNYYRALAFLLYKNESLNYRMKKKNKKENWFSDKRIEEIYENDLLCELVQIFFRTDLRNLKSVQKIYFFIASQSIGLLTRILKRAEFKNISSNLNEPNIKQKEKMTEIVKVITLFFDTNQDVEKTTLGRISIDGRASNYLANYFNMLIKNNHLSYMNGLLKKNKLCFFIEESNSYKKIKRL</sequence>
<reference evidence="1 2" key="1">
    <citation type="submission" date="2017-02" db="EMBL/GenBank/DDBJ databases">
        <title>Vagococcus cremeus sp. nov., isolated from the small intestine of a marten, Martes flavigula.</title>
        <authorList>
            <person name="Tak E.J."/>
            <person name="Bae J.-W."/>
        </authorList>
    </citation>
    <scope>NUCLEOTIDE SEQUENCE [LARGE SCALE GENOMIC DNA]</scope>
    <source>
        <strain evidence="1 2">D7T301</strain>
    </source>
</reference>
<proteinExistence type="predicted"/>
<comment type="caution">
    <text evidence="1">The sequence shown here is derived from an EMBL/GenBank/DDBJ whole genome shotgun (WGS) entry which is preliminary data.</text>
</comment>
<gene>
    <name evidence="1" type="ORF">BW731_00625</name>
</gene>
<dbReference type="RefSeq" id="WP_079344819.1">
    <property type="nucleotide sequence ID" value="NZ_MVAB01000001.1"/>
</dbReference>